<organism evidence="2 3">
    <name type="scientific">Parascaris univalens</name>
    <name type="common">Nematode worm</name>
    <dbReference type="NCBI Taxonomy" id="6257"/>
    <lineage>
        <taxon>Eukaryota</taxon>
        <taxon>Metazoa</taxon>
        <taxon>Ecdysozoa</taxon>
        <taxon>Nematoda</taxon>
        <taxon>Chromadorea</taxon>
        <taxon>Rhabditida</taxon>
        <taxon>Spirurina</taxon>
        <taxon>Ascaridomorpha</taxon>
        <taxon>Ascaridoidea</taxon>
        <taxon>Ascarididae</taxon>
        <taxon>Parascaris</taxon>
    </lineage>
</organism>
<feature type="compositionally biased region" description="Basic and acidic residues" evidence="1">
    <location>
        <begin position="36"/>
        <end position="52"/>
    </location>
</feature>
<sequence>GRKFEALKSDTSFSHVIESSSSSKKSSVRTGQANDPSRHTRVEKKAEENENAKWKRRTQIIYEVERIGIQLKEIIGDCEEREGDLDTAKQDLTAAIEVSF</sequence>
<proteinExistence type="predicted"/>
<evidence type="ECO:0000313" key="2">
    <source>
        <dbReference type="Proteomes" id="UP000887569"/>
    </source>
</evidence>
<dbReference type="WBParaSite" id="PgE387_g001_t03">
    <property type="protein sequence ID" value="PgE387_g001_t03"/>
    <property type="gene ID" value="PgE387_g001"/>
</dbReference>
<name>A0A915A3G8_PARUN</name>
<evidence type="ECO:0000256" key="1">
    <source>
        <dbReference type="SAM" id="MobiDB-lite"/>
    </source>
</evidence>
<evidence type="ECO:0000313" key="3">
    <source>
        <dbReference type="WBParaSite" id="PgE387_g001_t03"/>
    </source>
</evidence>
<reference evidence="3" key="1">
    <citation type="submission" date="2022-11" db="UniProtKB">
        <authorList>
            <consortium name="WormBaseParasite"/>
        </authorList>
    </citation>
    <scope>IDENTIFICATION</scope>
</reference>
<keyword evidence="2" id="KW-1185">Reference proteome</keyword>
<feature type="region of interest" description="Disordered" evidence="1">
    <location>
        <begin position="15"/>
        <end position="52"/>
    </location>
</feature>
<protein>
    <submittedName>
        <fullName evidence="3">Uncharacterized protein</fullName>
    </submittedName>
</protein>
<dbReference type="AlphaFoldDB" id="A0A915A3G8"/>
<accession>A0A915A3G8</accession>
<dbReference type="Proteomes" id="UP000887569">
    <property type="component" value="Unplaced"/>
</dbReference>